<gene>
    <name evidence="2" type="ORF">DFH08DRAFT_433893</name>
</gene>
<feature type="compositionally biased region" description="Polar residues" evidence="1">
    <location>
        <begin position="237"/>
        <end position="255"/>
    </location>
</feature>
<feature type="compositionally biased region" description="Low complexity" evidence="1">
    <location>
        <begin position="1"/>
        <end position="17"/>
    </location>
</feature>
<sequence length="285" mass="30341">MRSLSSHPTHAHTSSASQESRGRERALATTFSSTAVRTAESCLFGCPRRLLFSTLPMPAPLERSIRLPAPLAARGTICSTTRARASRPTTWSRHRHARMFLPLDTAPMRIQARPAPPAACDAGLVAAAFLHTVVQQHTAVTALRLRLQYSLAPPSPLPACAARATVVPHGLRRFHGLLARHVHLQQVLLSPTMGAPGASITRHARPPAGAAPAAAAPYRSCHGYHLPARCHCVPASLSSTRNQPLSGTGSTIRSTTEVRTERPSSAPTPATARNLDLQPTASTIP</sequence>
<dbReference type="Proteomes" id="UP001218218">
    <property type="component" value="Unassembled WGS sequence"/>
</dbReference>
<evidence type="ECO:0000313" key="3">
    <source>
        <dbReference type="Proteomes" id="UP001218218"/>
    </source>
</evidence>
<feature type="region of interest" description="Disordered" evidence="1">
    <location>
        <begin position="1"/>
        <end position="28"/>
    </location>
</feature>
<evidence type="ECO:0000256" key="1">
    <source>
        <dbReference type="SAM" id="MobiDB-lite"/>
    </source>
</evidence>
<dbReference type="AlphaFoldDB" id="A0AAD6ZA41"/>
<organism evidence="2 3">
    <name type="scientific">Mycena albidolilacea</name>
    <dbReference type="NCBI Taxonomy" id="1033008"/>
    <lineage>
        <taxon>Eukaryota</taxon>
        <taxon>Fungi</taxon>
        <taxon>Dikarya</taxon>
        <taxon>Basidiomycota</taxon>
        <taxon>Agaricomycotina</taxon>
        <taxon>Agaricomycetes</taxon>
        <taxon>Agaricomycetidae</taxon>
        <taxon>Agaricales</taxon>
        <taxon>Marasmiineae</taxon>
        <taxon>Mycenaceae</taxon>
        <taxon>Mycena</taxon>
    </lineage>
</organism>
<feature type="region of interest" description="Disordered" evidence="1">
    <location>
        <begin position="237"/>
        <end position="285"/>
    </location>
</feature>
<comment type="caution">
    <text evidence="2">The sequence shown here is derived from an EMBL/GenBank/DDBJ whole genome shotgun (WGS) entry which is preliminary data.</text>
</comment>
<keyword evidence="3" id="KW-1185">Reference proteome</keyword>
<evidence type="ECO:0000313" key="2">
    <source>
        <dbReference type="EMBL" id="KAJ7312836.1"/>
    </source>
</evidence>
<proteinExistence type="predicted"/>
<accession>A0AAD6ZA41</accession>
<dbReference type="EMBL" id="JARIHO010000069">
    <property type="protein sequence ID" value="KAJ7312836.1"/>
    <property type="molecule type" value="Genomic_DNA"/>
</dbReference>
<name>A0AAD6ZA41_9AGAR</name>
<reference evidence="2" key="1">
    <citation type="submission" date="2023-03" db="EMBL/GenBank/DDBJ databases">
        <title>Massive genome expansion in bonnet fungi (Mycena s.s.) driven by repeated elements and novel gene families across ecological guilds.</title>
        <authorList>
            <consortium name="Lawrence Berkeley National Laboratory"/>
            <person name="Harder C.B."/>
            <person name="Miyauchi S."/>
            <person name="Viragh M."/>
            <person name="Kuo A."/>
            <person name="Thoen E."/>
            <person name="Andreopoulos B."/>
            <person name="Lu D."/>
            <person name="Skrede I."/>
            <person name="Drula E."/>
            <person name="Henrissat B."/>
            <person name="Morin E."/>
            <person name="Kohler A."/>
            <person name="Barry K."/>
            <person name="LaButti K."/>
            <person name="Morin E."/>
            <person name="Salamov A."/>
            <person name="Lipzen A."/>
            <person name="Mereny Z."/>
            <person name="Hegedus B."/>
            <person name="Baldrian P."/>
            <person name="Stursova M."/>
            <person name="Weitz H."/>
            <person name="Taylor A."/>
            <person name="Grigoriev I.V."/>
            <person name="Nagy L.G."/>
            <person name="Martin F."/>
            <person name="Kauserud H."/>
        </authorList>
    </citation>
    <scope>NUCLEOTIDE SEQUENCE</scope>
    <source>
        <strain evidence="2">CBHHK002</strain>
    </source>
</reference>
<protein>
    <submittedName>
        <fullName evidence="2">Uncharacterized protein</fullName>
    </submittedName>
</protein>